<accession>A0A2T3W3L0</accession>
<sequence>MALSEPLGPGGACALLVLDSTAGNLQTGRYVSNLADAAEVHGLTFRYVGEHEVGADHVHFTWLDGERDVKLVLIDDYAHDRALLAVEGFPDRPLDAALAWLGARVGIVERVDDVLPPGTIAGNRP</sequence>
<dbReference type="Proteomes" id="UP000240317">
    <property type="component" value="Unassembled WGS sequence"/>
</dbReference>
<evidence type="ECO:0000313" key="2">
    <source>
        <dbReference type="Proteomes" id="UP000240317"/>
    </source>
</evidence>
<dbReference type="AlphaFoldDB" id="A0A2T3W3L0"/>
<evidence type="ECO:0000313" key="1">
    <source>
        <dbReference type="EMBL" id="PTA66419.1"/>
    </source>
</evidence>
<dbReference type="EMBL" id="PYSV01000033">
    <property type="protein sequence ID" value="PTA66419.1"/>
    <property type="molecule type" value="Genomic_DNA"/>
</dbReference>
<name>A0A2T3W3L0_9DEIO</name>
<proteinExistence type="predicted"/>
<gene>
    <name evidence="1" type="ORF">C8263_18060</name>
</gene>
<organism evidence="1 2">
    <name type="scientific">Deinococcus arcticus</name>
    <dbReference type="NCBI Taxonomy" id="2136176"/>
    <lineage>
        <taxon>Bacteria</taxon>
        <taxon>Thermotogati</taxon>
        <taxon>Deinococcota</taxon>
        <taxon>Deinococci</taxon>
        <taxon>Deinococcales</taxon>
        <taxon>Deinococcaceae</taxon>
        <taxon>Deinococcus</taxon>
    </lineage>
</organism>
<protein>
    <submittedName>
        <fullName evidence="1">Uncharacterized protein</fullName>
    </submittedName>
</protein>
<reference evidence="1 2" key="1">
    <citation type="submission" date="2018-03" db="EMBL/GenBank/DDBJ databases">
        <title>Draft genome of Deinococcus sp. OD32.</title>
        <authorList>
            <person name="Wang X.-P."/>
            <person name="Du Z.-J."/>
        </authorList>
    </citation>
    <scope>NUCLEOTIDE SEQUENCE [LARGE SCALE GENOMIC DNA]</scope>
    <source>
        <strain evidence="1 2">OD32</strain>
    </source>
</reference>
<keyword evidence="2" id="KW-1185">Reference proteome</keyword>
<comment type="caution">
    <text evidence="1">The sequence shown here is derived from an EMBL/GenBank/DDBJ whole genome shotgun (WGS) entry which is preliminary data.</text>
</comment>